<dbReference type="InterPro" id="IPR000160">
    <property type="entry name" value="GGDEF_dom"/>
</dbReference>
<feature type="coiled-coil region" evidence="1">
    <location>
        <begin position="42"/>
        <end position="69"/>
    </location>
</feature>
<name>A0A7K1KRH5_9BACT</name>
<feature type="domain" description="PAC" evidence="3">
    <location>
        <begin position="132"/>
        <end position="184"/>
    </location>
</feature>
<keyword evidence="6" id="KW-1185">Reference proteome</keyword>
<dbReference type="NCBIfam" id="TIGR00254">
    <property type="entry name" value="GGDEF"/>
    <property type="match status" value="1"/>
</dbReference>
<dbReference type="InterPro" id="IPR000014">
    <property type="entry name" value="PAS"/>
</dbReference>
<dbReference type="PROSITE" id="PS50887">
    <property type="entry name" value="GGDEF"/>
    <property type="match status" value="1"/>
</dbReference>
<dbReference type="CDD" id="cd00130">
    <property type="entry name" value="PAS"/>
    <property type="match status" value="1"/>
</dbReference>
<dbReference type="PROSITE" id="PS50112">
    <property type="entry name" value="PAS"/>
    <property type="match status" value="1"/>
</dbReference>
<dbReference type="CDD" id="cd01949">
    <property type="entry name" value="GGDEF"/>
    <property type="match status" value="1"/>
</dbReference>
<dbReference type="InterPro" id="IPR052163">
    <property type="entry name" value="DGC-Regulatory_Protein"/>
</dbReference>
<dbReference type="SMART" id="SM00267">
    <property type="entry name" value="GGDEF"/>
    <property type="match status" value="1"/>
</dbReference>
<sequence length="369" mass="40280">MLTLAREALADDSWQRDAAAFSALVAEYEKLCRQSRRLVTMGDRMQQTLGNLNRDLAESERKYRSIFENVTEGIYRCDSAGRLVEVNPAMAAMFGCASPEAFVAEVGLLHRLFCDPDDYRIYEALLASGDARRYEARVRAPGSESLWVEISASAVEADGVGLQGVVGVLVDVTERKDMIEEMCRLARTDSLTGMWNRGYFMELAGRELNRARRKGGDLALLMIDVDHFKAINDTHGHDVGDMALVELARIFGESVREVDVAARLGGEEFGVLLPDASAEDACAVAARIARAVRSAAIESVAGTLRMTVSIGLASLEQPQDSIDSLLKYSDIALYAAKKNGRDRVEVYRRSVCPRRSADNGPGCPDGSGG</sequence>
<dbReference type="PANTHER" id="PTHR46663:SF2">
    <property type="entry name" value="GGDEF DOMAIN-CONTAINING PROTEIN"/>
    <property type="match status" value="1"/>
</dbReference>
<reference evidence="5 6" key="1">
    <citation type="submission" date="2019-11" db="EMBL/GenBank/DDBJ databases">
        <title>Pseudodesulfovibrio alkaliphilus, sp. nov., an alkaliphilic sulfate-reducing bacteria from mud volcano of Taman peninsula, Russia.</title>
        <authorList>
            <person name="Frolova A."/>
            <person name="Merkel A.Y."/>
            <person name="Slobodkin A.I."/>
        </authorList>
    </citation>
    <scope>NUCLEOTIDE SEQUENCE [LARGE SCALE GENOMIC DNA]</scope>
    <source>
        <strain evidence="5 6">F-1</strain>
    </source>
</reference>
<organism evidence="5 6">
    <name type="scientific">Pseudodesulfovibrio alkaliphilus</name>
    <dbReference type="NCBI Taxonomy" id="2661613"/>
    <lineage>
        <taxon>Bacteria</taxon>
        <taxon>Pseudomonadati</taxon>
        <taxon>Thermodesulfobacteriota</taxon>
        <taxon>Desulfovibrionia</taxon>
        <taxon>Desulfovibrionales</taxon>
        <taxon>Desulfovibrionaceae</taxon>
    </lineage>
</organism>
<dbReference type="SUPFAM" id="SSF55073">
    <property type="entry name" value="Nucleotide cyclase"/>
    <property type="match status" value="1"/>
</dbReference>
<dbReference type="PROSITE" id="PS50113">
    <property type="entry name" value="PAC"/>
    <property type="match status" value="1"/>
</dbReference>
<dbReference type="Gene3D" id="3.30.70.270">
    <property type="match status" value="1"/>
</dbReference>
<dbReference type="InterPro" id="IPR001610">
    <property type="entry name" value="PAC"/>
</dbReference>
<keyword evidence="1" id="KW-0175">Coiled coil</keyword>
<proteinExistence type="predicted"/>
<evidence type="ECO:0000259" key="3">
    <source>
        <dbReference type="PROSITE" id="PS50113"/>
    </source>
</evidence>
<protein>
    <submittedName>
        <fullName evidence="5">Diguanylate cyclase</fullName>
    </submittedName>
</protein>
<dbReference type="SUPFAM" id="SSF55785">
    <property type="entry name" value="PYP-like sensor domain (PAS domain)"/>
    <property type="match status" value="1"/>
</dbReference>
<evidence type="ECO:0000256" key="1">
    <source>
        <dbReference type="SAM" id="Coils"/>
    </source>
</evidence>
<dbReference type="InterPro" id="IPR035965">
    <property type="entry name" value="PAS-like_dom_sf"/>
</dbReference>
<dbReference type="Pfam" id="PF13426">
    <property type="entry name" value="PAS_9"/>
    <property type="match status" value="1"/>
</dbReference>
<feature type="domain" description="PAS" evidence="2">
    <location>
        <begin position="59"/>
        <end position="100"/>
    </location>
</feature>
<dbReference type="Gene3D" id="3.30.450.20">
    <property type="entry name" value="PAS domain"/>
    <property type="match status" value="1"/>
</dbReference>
<dbReference type="SMART" id="SM00086">
    <property type="entry name" value="PAC"/>
    <property type="match status" value="1"/>
</dbReference>
<dbReference type="NCBIfam" id="TIGR00229">
    <property type="entry name" value="sensory_box"/>
    <property type="match status" value="1"/>
</dbReference>
<dbReference type="InterPro" id="IPR000700">
    <property type="entry name" value="PAS-assoc_C"/>
</dbReference>
<evidence type="ECO:0000259" key="2">
    <source>
        <dbReference type="PROSITE" id="PS50112"/>
    </source>
</evidence>
<dbReference type="PANTHER" id="PTHR46663">
    <property type="entry name" value="DIGUANYLATE CYCLASE DGCT-RELATED"/>
    <property type="match status" value="1"/>
</dbReference>
<dbReference type="InterPro" id="IPR043128">
    <property type="entry name" value="Rev_trsase/Diguanyl_cyclase"/>
</dbReference>
<dbReference type="Pfam" id="PF00990">
    <property type="entry name" value="GGDEF"/>
    <property type="match status" value="1"/>
</dbReference>
<dbReference type="AlphaFoldDB" id="A0A7K1KRH5"/>
<accession>A0A7K1KRH5</accession>
<evidence type="ECO:0000313" key="6">
    <source>
        <dbReference type="Proteomes" id="UP000461162"/>
    </source>
</evidence>
<dbReference type="EMBL" id="WODC01000011">
    <property type="protein sequence ID" value="MUM78695.1"/>
    <property type="molecule type" value="Genomic_DNA"/>
</dbReference>
<evidence type="ECO:0000259" key="4">
    <source>
        <dbReference type="PROSITE" id="PS50887"/>
    </source>
</evidence>
<comment type="caution">
    <text evidence="5">The sequence shown here is derived from an EMBL/GenBank/DDBJ whole genome shotgun (WGS) entry which is preliminary data.</text>
</comment>
<dbReference type="FunFam" id="3.30.70.270:FF:000001">
    <property type="entry name" value="Diguanylate cyclase domain protein"/>
    <property type="match status" value="1"/>
</dbReference>
<dbReference type="GO" id="GO:0003824">
    <property type="term" value="F:catalytic activity"/>
    <property type="evidence" value="ECO:0007669"/>
    <property type="project" value="UniProtKB-ARBA"/>
</dbReference>
<dbReference type="Proteomes" id="UP000461162">
    <property type="component" value="Unassembled WGS sequence"/>
</dbReference>
<dbReference type="SMART" id="SM00091">
    <property type="entry name" value="PAS"/>
    <property type="match status" value="1"/>
</dbReference>
<evidence type="ECO:0000313" key="5">
    <source>
        <dbReference type="EMBL" id="MUM78695.1"/>
    </source>
</evidence>
<gene>
    <name evidence="5" type="ORF">GKC30_13725</name>
</gene>
<dbReference type="InterPro" id="IPR029787">
    <property type="entry name" value="Nucleotide_cyclase"/>
</dbReference>
<feature type="domain" description="GGDEF" evidence="4">
    <location>
        <begin position="216"/>
        <end position="349"/>
    </location>
</feature>